<reference evidence="1" key="1">
    <citation type="submission" date="2022-07" db="EMBL/GenBank/DDBJ databases">
        <title>The diversity of lipopeptides in the P. syringae complex parallels phylogeny and sheds light on structural diversification during evolutionary history.</title>
        <authorList>
            <person name="Bricout A."/>
            <person name="Morris C.E."/>
            <person name="Chandeysson C."/>
            <person name="Duban M."/>
            <person name="Boistel C."/>
            <person name="Chataigne G."/>
            <person name="Lecouturier D."/>
            <person name="Jacques P."/>
            <person name="Leclere V."/>
            <person name="Rochex A."/>
        </authorList>
    </citation>
    <scope>NUCLEOTIDE SEQUENCE</scope>
    <source>
        <strain evidence="1">LYR0002</strain>
    </source>
</reference>
<comment type="caution">
    <text evidence="1">The sequence shown here is derived from an EMBL/GenBank/DDBJ whole genome shotgun (WGS) entry which is preliminary data.</text>
</comment>
<dbReference type="Proteomes" id="UP001206018">
    <property type="component" value="Unassembled WGS sequence"/>
</dbReference>
<organism evidence="1 2">
    <name type="scientific">Pseudomonas savastanoi</name>
    <name type="common">Pseudomonas syringae pv. savastanoi</name>
    <dbReference type="NCBI Taxonomy" id="29438"/>
    <lineage>
        <taxon>Bacteria</taxon>
        <taxon>Pseudomonadati</taxon>
        <taxon>Pseudomonadota</taxon>
        <taxon>Gammaproteobacteria</taxon>
        <taxon>Pseudomonadales</taxon>
        <taxon>Pseudomonadaceae</taxon>
        <taxon>Pseudomonas</taxon>
    </lineage>
</organism>
<accession>A0AAW5J962</accession>
<evidence type="ECO:0000313" key="2">
    <source>
        <dbReference type="Proteomes" id="UP001206018"/>
    </source>
</evidence>
<name>A0AAW5J962_PSESS</name>
<evidence type="ECO:0000313" key="1">
    <source>
        <dbReference type="EMBL" id="MCQ3024232.1"/>
    </source>
</evidence>
<sequence length="155" mass="17008">MPTVTTDPAKSVVPLLAKTAVPRTGSDNLPGYYSPHHDMWVVETPDGIKPIIARGALDELLTKTKVNTEEDDDSFVTLETLTKTYATPESNDDLSNNGRGSHLLQLVTKTDTVIEEDDPGTGYAMLELMTKTEAELENDDPGDPLFGLDQHFYLD</sequence>
<dbReference type="EMBL" id="JANAKN010000157">
    <property type="protein sequence ID" value="MCQ3024232.1"/>
    <property type="molecule type" value="Genomic_DNA"/>
</dbReference>
<proteinExistence type="predicted"/>
<dbReference type="AlphaFoldDB" id="A0AAW5J962"/>
<protein>
    <submittedName>
        <fullName evidence="1">Uncharacterized protein</fullName>
    </submittedName>
</protein>
<dbReference type="RefSeq" id="WP_255884982.1">
    <property type="nucleotide sequence ID" value="NZ_JANAKN010000157.1"/>
</dbReference>
<gene>
    <name evidence="1" type="ORF">NLO85_27845</name>
</gene>